<protein>
    <submittedName>
        <fullName evidence="1">GTP cyclohydrolase IIa</fullName>
        <ecNumber evidence="1">3.5.4.29</ecNumber>
    </submittedName>
</protein>
<dbReference type="EC" id="3.5.4.29" evidence="1"/>
<gene>
    <name evidence="1" type="ORF">TQ35_0001645</name>
</gene>
<organism evidence="1 2">
    <name type="scientific">Candidatus Aramenus sulfurataquae</name>
    <dbReference type="NCBI Taxonomy" id="1326980"/>
    <lineage>
        <taxon>Archaea</taxon>
        <taxon>Thermoproteota</taxon>
        <taxon>Thermoprotei</taxon>
        <taxon>Sulfolobales</taxon>
        <taxon>Sulfolobaceae</taxon>
        <taxon>Candidatus Aramenus</taxon>
    </lineage>
</organism>
<dbReference type="Proteomes" id="UP000053480">
    <property type="component" value="Unassembled WGS sequence"/>
</dbReference>
<evidence type="ECO:0000313" key="1">
    <source>
        <dbReference type="EMBL" id="MEW9490898.1"/>
    </source>
</evidence>
<keyword evidence="1" id="KW-0378">Hydrolase</keyword>
<comment type="caution">
    <text evidence="1">The sequence shown here is derived from an EMBL/GenBank/DDBJ whole genome shotgun (WGS) entry which is preliminary data.</text>
</comment>
<dbReference type="EMBL" id="JZWS03000001">
    <property type="protein sequence ID" value="MEW9490898.1"/>
    <property type="molecule type" value="Genomic_DNA"/>
</dbReference>
<accession>A0ACC6TM61</accession>
<sequence>MKVLAIELYKYKEWTESLGYDREWIIQSIQHELAMRVNKVSAELGAFLLPLRYDFFTLLVDGLRESELRFIFKEMERVAPVPIRGCLGYGESFAVAQRQASLCLSNLLPGEIKVGEYKDEEVVSAHFDVDGFTSLTRVTSFYDAFLNVNKLYSSLSEKVYELGGISQYLGGDNIIAFFGRKNVKDVIDLAHYIDNVKVGIGVGRNARLSMMNATEALERIRLSRNARWEMVPRYIT</sequence>
<evidence type="ECO:0000313" key="2">
    <source>
        <dbReference type="Proteomes" id="UP000053480"/>
    </source>
</evidence>
<reference evidence="1" key="1">
    <citation type="submission" date="2024-07" db="EMBL/GenBank/DDBJ databases">
        <title>Metagenome and Metagenome-Assembled Genomes of Archaea from a hot spring from the geothermal field of Los Azufres, Mexico.</title>
        <authorList>
            <person name="Marin-Paredes R."/>
            <person name="Martinez-Romero E."/>
            <person name="Servin-Garciduenas L.E."/>
        </authorList>
    </citation>
    <scope>NUCLEOTIDE SEQUENCE</scope>
    <source>
        <strain evidence="1">AZ1-454</strain>
    </source>
</reference>
<proteinExistence type="predicted"/>
<name>A0ACC6TM61_9CREN</name>